<feature type="domain" description="Tryptophan synthase beta chain-like PALP" evidence="6">
    <location>
        <begin position="37"/>
        <end position="322"/>
    </location>
</feature>
<protein>
    <submittedName>
        <fullName evidence="7">Threonine ammonia-lyase</fullName>
    </submittedName>
</protein>
<dbReference type="InterPro" id="IPR001926">
    <property type="entry name" value="TrpB-like_PALP"/>
</dbReference>
<proteinExistence type="inferred from homology"/>
<dbReference type="GO" id="GO:0006567">
    <property type="term" value="P:L-threonine catabolic process"/>
    <property type="evidence" value="ECO:0007669"/>
    <property type="project" value="InterPro"/>
</dbReference>
<dbReference type="InterPro" id="IPR005789">
    <property type="entry name" value="Thr_deHydtase_catblc"/>
</dbReference>
<keyword evidence="3" id="KW-0663">Pyridoxal phosphate</keyword>
<evidence type="ECO:0000313" key="7">
    <source>
        <dbReference type="EMBL" id="PZO91934.1"/>
    </source>
</evidence>
<evidence type="ECO:0000313" key="8">
    <source>
        <dbReference type="Proteomes" id="UP000249066"/>
    </source>
</evidence>
<dbReference type="AlphaFoldDB" id="A0A2W5ABI3"/>
<evidence type="ECO:0000256" key="2">
    <source>
        <dbReference type="ARBA" id="ARBA00010869"/>
    </source>
</evidence>
<evidence type="ECO:0000256" key="5">
    <source>
        <dbReference type="ARBA" id="ARBA00049406"/>
    </source>
</evidence>
<comment type="similarity">
    <text evidence="2">Belongs to the serine/threonine dehydratase family.</text>
</comment>
<dbReference type="InterPro" id="IPR036052">
    <property type="entry name" value="TrpB-like_PALP_sf"/>
</dbReference>
<comment type="caution">
    <text evidence="7">The sequence shown here is derived from an EMBL/GenBank/DDBJ whole genome shotgun (WGS) entry which is preliminary data.</text>
</comment>
<dbReference type="CDD" id="cd04886">
    <property type="entry name" value="ACT_ThrD-II-like"/>
    <property type="match status" value="1"/>
</dbReference>
<dbReference type="PANTHER" id="PTHR48078:SF6">
    <property type="entry name" value="L-THREONINE DEHYDRATASE CATABOLIC TDCB"/>
    <property type="match status" value="1"/>
</dbReference>
<dbReference type="InterPro" id="IPR050147">
    <property type="entry name" value="Ser/Thr_Dehydratase"/>
</dbReference>
<name>A0A2W5ABI3_9SPHN</name>
<dbReference type="GO" id="GO:0009097">
    <property type="term" value="P:isoleucine biosynthetic process"/>
    <property type="evidence" value="ECO:0007669"/>
    <property type="project" value="TreeGrafter"/>
</dbReference>
<dbReference type="GO" id="GO:0004794">
    <property type="term" value="F:threonine deaminase activity"/>
    <property type="evidence" value="ECO:0007669"/>
    <property type="project" value="InterPro"/>
</dbReference>
<dbReference type="Proteomes" id="UP000249066">
    <property type="component" value="Unassembled WGS sequence"/>
</dbReference>
<dbReference type="CDD" id="cd01562">
    <property type="entry name" value="Thr-dehyd"/>
    <property type="match status" value="1"/>
</dbReference>
<gene>
    <name evidence="7" type="ORF">DI623_01720</name>
</gene>
<evidence type="ECO:0000256" key="1">
    <source>
        <dbReference type="ARBA" id="ARBA00001933"/>
    </source>
</evidence>
<dbReference type="GO" id="GO:0003941">
    <property type="term" value="F:L-serine ammonia-lyase activity"/>
    <property type="evidence" value="ECO:0007669"/>
    <property type="project" value="UniProtKB-EC"/>
</dbReference>
<dbReference type="SUPFAM" id="SSF53686">
    <property type="entry name" value="Tryptophan synthase beta subunit-like PLP-dependent enzymes"/>
    <property type="match status" value="1"/>
</dbReference>
<dbReference type="EMBL" id="QFNN01000003">
    <property type="protein sequence ID" value="PZO91934.1"/>
    <property type="molecule type" value="Genomic_DNA"/>
</dbReference>
<comment type="catalytic activity">
    <reaction evidence="5">
        <text>L-serine = pyruvate + NH4(+)</text>
        <dbReference type="Rhea" id="RHEA:19169"/>
        <dbReference type="ChEBI" id="CHEBI:15361"/>
        <dbReference type="ChEBI" id="CHEBI:28938"/>
        <dbReference type="ChEBI" id="CHEBI:33384"/>
        <dbReference type="EC" id="4.3.1.17"/>
    </reaction>
</comment>
<sequence>MLKSVVESQAGTASEEALSLISIGDVEHAASRLKASIVRTPFLASQTLSELTGAEIWLKFENLQFTASFKERGALNRLLALTRDEAQRGVITVSAGNHAQGVALHARRLGIPATIVMPRSTPRIKIARTEGFGAKVILAGANFAEASAHLAPLIEQEGLTLIHPFSAPHVIAGQGTVGLEMIQDGPPLDVVVAGVGGGGLISGIGTVFKDRSPEVEIIGVQSELYPSMANAFAGAGDAPVRGGNSVAEGIAVASADALTLHHVRHLVNDMIVVPEKKIEDAIALLLQIEKSLCEGAGAAGLAAVLAEPDRFRGKRVGLVLSGGNIDTRVLISVLQRHLARGGHLVRLVVNALDNAGGLGAIATIIGAGGGNIVDVQHERVFGGATARATDVAIDLELADPDELGSIVANIRAAGFPVTLAPHVA</sequence>
<keyword evidence="4 7" id="KW-0456">Lyase</keyword>
<dbReference type="NCBIfam" id="NF005600">
    <property type="entry name" value="PRK07334.1"/>
    <property type="match status" value="1"/>
</dbReference>
<dbReference type="PANTHER" id="PTHR48078">
    <property type="entry name" value="THREONINE DEHYDRATASE, MITOCHONDRIAL-RELATED"/>
    <property type="match status" value="1"/>
</dbReference>
<comment type="cofactor">
    <cofactor evidence="1">
        <name>pyridoxal 5'-phosphate</name>
        <dbReference type="ChEBI" id="CHEBI:597326"/>
    </cofactor>
</comment>
<accession>A0A2W5ABI3</accession>
<dbReference type="GO" id="GO:0006565">
    <property type="term" value="P:L-serine catabolic process"/>
    <property type="evidence" value="ECO:0007669"/>
    <property type="project" value="TreeGrafter"/>
</dbReference>
<dbReference type="NCBIfam" id="TIGR01127">
    <property type="entry name" value="ilvA_1Cterm"/>
    <property type="match status" value="1"/>
</dbReference>
<evidence type="ECO:0000256" key="3">
    <source>
        <dbReference type="ARBA" id="ARBA00022898"/>
    </source>
</evidence>
<evidence type="ECO:0000256" key="4">
    <source>
        <dbReference type="ARBA" id="ARBA00023239"/>
    </source>
</evidence>
<dbReference type="InterPro" id="IPR044561">
    <property type="entry name" value="ACT_ThrD-II-like"/>
</dbReference>
<dbReference type="FunFam" id="3.40.50.1100:FF:000005">
    <property type="entry name" value="Threonine dehydratase catabolic"/>
    <property type="match status" value="1"/>
</dbReference>
<evidence type="ECO:0000259" key="6">
    <source>
        <dbReference type="Pfam" id="PF00291"/>
    </source>
</evidence>
<dbReference type="Pfam" id="PF00291">
    <property type="entry name" value="PALP"/>
    <property type="match status" value="1"/>
</dbReference>
<reference evidence="7 8" key="1">
    <citation type="submission" date="2017-08" db="EMBL/GenBank/DDBJ databases">
        <title>Infants hospitalized years apart are colonized by the same room-sourced microbial strains.</title>
        <authorList>
            <person name="Brooks B."/>
            <person name="Olm M.R."/>
            <person name="Firek B.A."/>
            <person name="Baker R."/>
            <person name="Thomas B.C."/>
            <person name="Morowitz M.J."/>
            <person name="Banfield J.F."/>
        </authorList>
    </citation>
    <scope>NUCLEOTIDE SEQUENCE [LARGE SCALE GENOMIC DNA]</scope>
    <source>
        <strain evidence="7">S2_018_000_R2_101</strain>
    </source>
</reference>
<organism evidence="7 8">
    <name type="scientific">Sphingomonas sanxanigenens</name>
    <dbReference type="NCBI Taxonomy" id="397260"/>
    <lineage>
        <taxon>Bacteria</taxon>
        <taxon>Pseudomonadati</taxon>
        <taxon>Pseudomonadota</taxon>
        <taxon>Alphaproteobacteria</taxon>
        <taxon>Sphingomonadales</taxon>
        <taxon>Sphingomonadaceae</taxon>
        <taxon>Sphingomonas</taxon>
    </lineage>
</organism>
<dbReference type="Gene3D" id="3.40.50.1100">
    <property type="match status" value="2"/>
</dbReference>